<evidence type="ECO:0000256" key="5">
    <source>
        <dbReference type="SAM" id="Phobius"/>
    </source>
</evidence>
<organism evidence="7 8">
    <name type="scientific">Romanomermis culicivorax</name>
    <name type="common">Nematode worm</name>
    <dbReference type="NCBI Taxonomy" id="13658"/>
    <lineage>
        <taxon>Eukaryota</taxon>
        <taxon>Metazoa</taxon>
        <taxon>Ecdysozoa</taxon>
        <taxon>Nematoda</taxon>
        <taxon>Enoplea</taxon>
        <taxon>Dorylaimia</taxon>
        <taxon>Mermithida</taxon>
        <taxon>Mermithoidea</taxon>
        <taxon>Mermithidae</taxon>
        <taxon>Romanomermis</taxon>
    </lineage>
</organism>
<dbReference type="Pfam" id="PF22954">
    <property type="entry name" value="DUF7027"/>
    <property type="match status" value="1"/>
</dbReference>
<keyword evidence="7" id="KW-1185">Reference proteome</keyword>
<keyword evidence="4 5" id="KW-0472">Membrane</keyword>
<dbReference type="GO" id="GO:0005765">
    <property type="term" value="C:lysosomal membrane"/>
    <property type="evidence" value="ECO:0007669"/>
    <property type="project" value="TreeGrafter"/>
</dbReference>
<dbReference type="PANTHER" id="PTHR12479:SF10">
    <property type="entry name" value="LYSOSOMAL-ASSOCIATED TRANSMEMBRANE PROTEIN"/>
    <property type="match status" value="1"/>
</dbReference>
<evidence type="ECO:0000256" key="3">
    <source>
        <dbReference type="ARBA" id="ARBA00022989"/>
    </source>
</evidence>
<sequence length="189" mass="21723">MKTMPLLTPDYDSYNRCCCNTMHIRTGAFWVGVCQLISVVLNAFIVFLQAFFVDSHHRKQLNFSIIAFICLPLILTPIVVGLMFWGLYKYKANFLIPHLVYQMLIVIVLLSGALLTAVNLAFVRNVFEAPVKDLTSSEETRMAEGNGDPGDKTFHGLHLFNIILFLLTMIIEIWFLCIVYKCYRYLKNK</sequence>
<dbReference type="InterPro" id="IPR051115">
    <property type="entry name" value="LAPTM_transporter"/>
</dbReference>
<feature type="transmembrane region" description="Helical" evidence="5">
    <location>
        <begin position="99"/>
        <end position="122"/>
    </location>
</feature>
<dbReference type="InterPro" id="IPR054291">
    <property type="entry name" value="DUF7027"/>
</dbReference>
<feature type="transmembrane region" description="Helical" evidence="5">
    <location>
        <begin position="159"/>
        <end position="180"/>
    </location>
</feature>
<feature type="transmembrane region" description="Helical" evidence="5">
    <location>
        <begin position="29"/>
        <end position="53"/>
    </location>
</feature>
<evidence type="ECO:0000259" key="6">
    <source>
        <dbReference type="Pfam" id="PF22954"/>
    </source>
</evidence>
<evidence type="ECO:0000313" key="7">
    <source>
        <dbReference type="Proteomes" id="UP000887565"/>
    </source>
</evidence>
<protein>
    <recommendedName>
        <fullName evidence="6">DUF7027 domain-containing protein</fullName>
    </recommendedName>
</protein>
<dbReference type="WBParaSite" id="nRc.2.0.1.t21443-RA">
    <property type="protein sequence ID" value="nRc.2.0.1.t21443-RA"/>
    <property type="gene ID" value="nRc.2.0.1.g21443"/>
</dbReference>
<dbReference type="AlphaFoldDB" id="A0A915J6T0"/>
<evidence type="ECO:0000256" key="1">
    <source>
        <dbReference type="ARBA" id="ARBA00004127"/>
    </source>
</evidence>
<dbReference type="GO" id="GO:0012505">
    <property type="term" value="C:endomembrane system"/>
    <property type="evidence" value="ECO:0007669"/>
    <property type="project" value="UniProtKB-SubCell"/>
</dbReference>
<comment type="subcellular location">
    <subcellularLocation>
        <location evidence="1">Endomembrane system</location>
        <topology evidence="1">Multi-pass membrane protein</topology>
    </subcellularLocation>
</comment>
<feature type="transmembrane region" description="Helical" evidence="5">
    <location>
        <begin position="65"/>
        <end position="87"/>
    </location>
</feature>
<feature type="domain" description="DUF7027" evidence="6">
    <location>
        <begin position="32"/>
        <end position="117"/>
    </location>
</feature>
<evidence type="ECO:0000313" key="8">
    <source>
        <dbReference type="WBParaSite" id="nRc.2.0.1.t21443-RA"/>
    </source>
</evidence>
<evidence type="ECO:0000256" key="4">
    <source>
        <dbReference type="ARBA" id="ARBA00023136"/>
    </source>
</evidence>
<dbReference type="PANTHER" id="PTHR12479">
    <property type="entry name" value="LYSOSOMAL-ASSOCIATED TRANSMEMBRANE PROTEIN"/>
    <property type="match status" value="1"/>
</dbReference>
<reference evidence="8" key="1">
    <citation type="submission" date="2022-11" db="UniProtKB">
        <authorList>
            <consortium name="WormBaseParasite"/>
        </authorList>
    </citation>
    <scope>IDENTIFICATION</scope>
</reference>
<keyword evidence="2 5" id="KW-0812">Transmembrane</keyword>
<name>A0A915J6T0_ROMCU</name>
<keyword evidence="3 5" id="KW-1133">Transmembrane helix</keyword>
<evidence type="ECO:0000256" key="2">
    <source>
        <dbReference type="ARBA" id="ARBA00022692"/>
    </source>
</evidence>
<dbReference type="Proteomes" id="UP000887565">
    <property type="component" value="Unplaced"/>
</dbReference>
<proteinExistence type="predicted"/>
<accession>A0A915J6T0</accession>